<name>A0A5N6STB3_ASPPS</name>
<sequence>MSDNKQESTPSQKSQNTSNAPAEDPLTQNFDHNAPIVIQPYAIEEPEEDPPPVSSTPAILFLPGSNSEYWQTELVDSMEDLHCESDYSITKPISRYSRGKKRKPSSNATGVSQIFQKQGPLMSQDRRYEEGPNLKLRKLRRKTKQSNEALGTPVGGLSDVGLSDLESSESFCSRTSTRQAAQKAKEAISAGPDTKGKGGAGAKRKEAAHKGPEPKRSKKDDQKPALDEDKKVEERKEDAGEQVKEKKEEHIEQEAEGEKVQPIEEQAEKAKGQQDEGSAEGEKGQQEEEPAERKKEEPEEEQAVGAKEEQKEEQVEESKEEQRNDKDEARESKTEQAKPADEQEKPAADGVESGVQKSQEREEAVPSNILEKGVIYFFYRPRVNVSEPNSVDDVARSFIVLRPTPLGASLDQTQGSLEAGAKCRLMLLPKKKFPTSGRERDMGFVEKTGQTMKELQENFIAGEKYETSTRGERTVPEAKPYAEGVYAITSTKRASHLAYILTIPGEVGPLQEDFGLHARGSWIVQSKNPKYPGPSFAQLPKDPEYPESVREKFQDYRWVPLTPEFIDYPNAQFLMIGEATDDLGKAATAESDGKRSEEVQPGEELEKLEGENEERVESLKGDDAVYKDLGLDASKYPKVPTTWDGQ</sequence>
<dbReference type="EMBL" id="ML743585">
    <property type="protein sequence ID" value="KAE8136364.1"/>
    <property type="molecule type" value="Genomic_DNA"/>
</dbReference>
<dbReference type="PANTHER" id="PTHR34776:SF1">
    <property type="entry name" value="F17F16.3 PROTEIN"/>
    <property type="match status" value="1"/>
</dbReference>
<evidence type="ECO:0000313" key="3">
    <source>
        <dbReference type="Proteomes" id="UP000325672"/>
    </source>
</evidence>
<evidence type="ECO:0008006" key="4">
    <source>
        <dbReference type="Google" id="ProtNLM"/>
    </source>
</evidence>
<evidence type="ECO:0000256" key="1">
    <source>
        <dbReference type="SAM" id="MobiDB-lite"/>
    </source>
</evidence>
<feature type="compositionally biased region" description="Polar residues" evidence="1">
    <location>
        <begin position="168"/>
        <end position="180"/>
    </location>
</feature>
<feature type="compositionally biased region" description="Polar residues" evidence="1">
    <location>
        <begin position="7"/>
        <end position="31"/>
    </location>
</feature>
<dbReference type="OrthoDB" id="1028014at2759"/>
<gene>
    <name evidence="2" type="ORF">BDV38DRAFT_272181</name>
</gene>
<feature type="compositionally biased region" description="Basic and acidic residues" evidence="1">
    <location>
        <begin position="306"/>
        <end position="347"/>
    </location>
</feature>
<dbReference type="AlphaFoldDB" id="A0A5N6STB3"/>
<feature type="region of interest" description="Disordered" evidence="1">
    <location>
        <begin position="585"/>
        <end position="621"/>
    </location>
</feature>
<dbReference type="GeneID" id="43641652"/>
<feature type="compositionally biased region" description="Basic and acidic residues" evidence="1">
    <location>
        <begin position="591"/>
        <end position="621"/>
    </location>
</feature>
<feature type="region of interest" description="Disordered" evidence="1">
    <location>
        <begin position="88"/>
        <end position="364"/>
    </location>
</feature>
<dbReference type="Proteomes" id="UP000325672">
    <property type="component" value="Unassembled WGS sequence"/>
</dbReference>
<evidence type="ECO:0000313" key="2">
    <source>
        <dbReference type="EMBL" id="KAE8136364.1"/>
    </source>
</evidence>
<feature type="compositionally biased region" description="Basic residues" evidence="1">
    <location>
        <begin position="135"/>
        <end position="144"/>
    </location>
</feature>
<dbReference type="PANTHER" id="PTHR34776">
    <property type="entry name" value="F17F16.3 PROTEIN"/>
    <property type="match status" value="1"/>
</dbReference>
<reference evidence="2 3" key="1">
    <citation type="submission" date="2019-04" db="EMBL/GenBank/DDBJ databases">
        <title>Friends and foes A comparative genomics study of 23 Aspergillus species from section Flavi.</title>
        <authorList>
            <consortium name="DOE Joint Genome Institute"/>
            <person name="Kjaerbolling I."/>
            <person name="Vesth T."/>
            <person name="Frisvad J.C."/>
            <person name="Nybo J.L."/>
            <person name="Theobald S."/>
            <person name="Kildgaard S."/>
            <person name="Isbrandt T."/>
            <person name="Kuo A."/>
            <person name="Sato A."/>
            <person name="Lyhne E.K."/>
            <person name="Kogle M.E."/>
            <person name="Wiebenga A."/>
            <person name="Kun R.S."/>
            <person name="Lubbers R.J."/>
            <person name="Makela M.R."/>
            <person name="Barry K."/>
            <person name="Chovatia M."/>
            <person name="Clum A."/>
            <person name="Daum C."/>
            <person name="Haridas S."/>
            <person name="He G."/>
            <person name="LaButti K."/>
            <person name="Lipzen A."/>
            <person name="Mondo S."/>
            <person name="Riley R."/>
            <person name="Salamov A."/>
            <person name="Simmons B.A."/>
            <person name="Magnuson J.K."/>
            <person name="Henrissat B."/>
            <person name="Mortensen U.H."/>
            <person name="Larsen T.O."/>
            <person name="Devries R.P."/>
            <person name="Grigoriev I.V."/>
            <person name="Machida M."/>
            <person name="Baker S.E."/>
            <person name="Andersen M.R."/>
        </authorList>
    </citation>
    <scope>NUCLEOTIDE SEQUENCE [LARGE SCALE GENOMIC DNA]</scope>
    <source>
        <strain evidence="2 3">CBS 117625</strain>
    </source>
</reference>
<proteinExistence type="predicted"/>
<dbReference type="RefSeq" id="XP_031912427.1">
    <property type="nucleotide sequence ID" value="XM_032057442.1"/>
</dbReference>
<keyword evidence="3" id="KW-1185">Reference proteome</keyword>
<feature type="compositionally biased region" description="Basic and acidic residues" evidence="1">
    <location>
        <begin position="203"/>
        <end position="297"/>
    </location>
</feature>
<organism evidence="2 3">
    <name type="scientific">Aspergillus pseudotamarii</name>
    <dbReference type="NCBI Taxonomy" id="132259"/>
    <lineage>
        <taxon>Eukaryota</taxon>
        <taxon>Fungi</taxon>
        <taxon>Dikarya</taxon>
        <taxon>Ascomycota</taxon>
        <taxon>Pezizomycotina</taxon>
        <taxon>Eurotiomycetes</taxon>
        <taxon>Eurotiomycetidae</taxon>
        <taxon>Eurotiales</taxon>
        <taxon>Aspergillaceae</taxon>
        <taxon>Aspergillus</taxon>
        <taxon>Aspergillus subgen. Circumdati</taxon>
    </lineage>
</organism>
<feature type="compositionally biased region" description="Polar residues" evidence="1">
    <location>
        <begin position="105"/>
        <end position="116"/>
    </location>
</feature>
<protein>
    <recommendedName>
        <fullName evidence="4">BTB domain transcription factor</fullName>
    </recommendedName>
</protein>
<accession>A0A5N6STB3</accession>
<feature type="region of interest" description="Disordered" evidence="1">
    <location>
        <begin position="1"/>
        <end position="59"/>
    </location>
</feature>